<proteinExistence type="predicted"/>
<keyword evidence="3" id="KW-1185">Reference proteome</keyword>
<keyword evidence="1" id="KW-0812">Transmembrane</keyword>
<dbReference type="Proteomes" id="UP000053260">
    <property type="component" value="Unassembled WGS sequence"/>
</dbReference>
<name>A0A117RZN1_9ACTN</name>
<evidence type="ECO:0000313" key="2">
    <source>
        <dbReference type="EMBL" id="KUO18122.1"/>
    </source>
</evidence>
<protein>
    <submittedName>
        <fullName evidence="2">Uncharacterized protein</fullName>
    </submittedName>
</protein>
<keyword evidence="1" id="KW-1133">Transmembrane helix</keyword>
<accession>A0A117RZN1</accession>
<comment type="caution">
    <text evidence="2">The sequence shown here is derived from an EMBL/GenBank/DDBJ whole genome shotgun (WGS) entry which is preliminary data.</text>
</comment>
<dbReference type="AlphaFoldDB" id="A0A117RZN1"/>
<organism evidence="2 3">
    <name type="scientific">Streptomyces dysideae</name>
    <dbReference type="NCBI Taxonomy" id="909626"/>
    <lineage>
        <taxon>Bacteria</taxon>
        <taxon>Bacillati</taxon>
        <taxon>Actinomycetota</taxon>
        <taxon>Actinomycetes</taxon>
        <taxon>Kitasatosporales</taxon>
        <taxon>Streptomycetaceae</taxon>
        <taxon>Streptomyces</taxon>
    </lineage>
</organism>
<keyword evidence="1" id="KW-0472">Membrane</keyword>
<gene>
    <name evidence="2" type="ORF">AQJ91_27430</name>
</gene>
<sequence length="61" mass="6266">MAGERGLCAGTGGRVGRVEGGDVLALQGHRMRLGPIVLAASLPLGLTIPNFLILELALASW</sequence>
<dbReference type="EMBL" id="LMXB01000068">
    <property type="protein sequence ID" value="KUO18122.1"/>
    <property type="molecule type" value="Genomic_DNA"/>
</dbReference>
<reference evidence="2 3" key="1">
    <citation type="submission" date="2015-10" db="EMBL/GenBank/DDBJ databases">
        <title>Draft genome sequence of Streptomyces sp. RV15, isolated from a marine sponge.</title>
        <authorList>
            <person name="Ruckert C."/>
            <person name="Abdelmohsen U.R."/>
            <person name="Winkler A."/>
            <person name="Hentschel U."/>
            <person name="Kalinowski J."/>
            <person name="Kampfer P."/>
            <person name="Glaeser S."/>
        </authorList>
    </citation>
    <scope>NUCLEOTIDE SEQUENCE [LARGE SCALE GENOMIC DNA]</scope>
    <source>
        <strain evidence="2 3">RV15</strain>
    </source>
</reference>
<evidence type="ECO:0000256" key="1">
    <source>
        <dbReference type="SAM" id="Phobius"/>
    </source>
</evidence>
<evidence type="ECO:0000313" key="3">
    <source>
        <dbReference type="Proteomes" id="UP000053260"/>
    </source>
</evidence>
<feature type="transmembrane region" description="Helical" evidence="1">
    <location>
        <begin position="36"/>
        <end position="59"/>
    </location>
</feature>